<protein>
    <submittedName>
        <fullName evidence="2">GNAT family N-acetyltransferase</fullName>
    </submittedName>
</protein>
<dbReference type="Pfam" id="PF00583">
    <property type="entry name" value="Acetyltransf_1"/>
    <property type="match status" value="1"/>
</dbReference>
<evidence type="ECO:0000259" key="1">
    <source>
        <dbReference type="PROSITE" id="PS51186"/>
    </source>
</evidence>
<feature type="domain" description="N-acetyltransferase" evidence="1">
    <location>
        <begin position="1"/>
        <end position="117"/>
    </location>
</feature>
<dbReference type="EMBL" id="DVLW01000248">
    <property type="protein sequence ID" value="HIT95322.1"/>
    <property type="molecule type" value="Genomic_DNA"/>
</dbReference>
<gene>
    <name evidence="2" type="ORF">IAC43_09065</name>
</gene>
<evidence type="ECO:0000313" key="3">
    <source>
        <dbReference type="Proteomes" id="UP000824160"/>
    </source>
</evidence>
<dbReference type="Gene3D" id="3.40.630.30">
    <property type="match status" value="1"/>
</dbReference>
<accession>A0A9D1KTK9</accession>
<reference evidence="2" key="1">
    <citation type="submission" date="2020-10" db="EMBL/GenBank/DDBJ databases">
        <authorList>
            <person name="Gilroy R."/>
        </authorList>
    </citation>
    <scope>NUCLEOTIDE SEQUENCE</scope>
    <source>
        <strain evidence="2">ChiBcec7-5410</strain>
    </source>
</reference>
<organism evidence="2 3">
    <name type="scientific">Candidatus Faecivivens stercoripullorum</name>
    <dbReference type="NCBI Taxonomy" id="2840805"/>
    <lineage>
        <taxon>Bacteria</taxon>
        <taxon>Bacillati</taxon>
        <taxon>Bacillota</taxon>
        <taxon>Clostridia</taxon>
        <taxon>Eubacteriales</taxon>
        <taxon>Oscillospiraceae</taxon>
        <taxon>Oscillospiraceae incertae sedis</taxon>
        <taxon>Candidatus Faecivivens</taxon>
    </lineage>
</organism>
<sequence length="120" mass="14488">RHLSQDAFERKVREEMAWILYVDDTPAGVLRWGMFWDTIPFLNLIFLDEKYRRMGLGRWAMYFWESWMKRQGYGLIMVSTQVDEQAQHFYRKLGYRDMGAIAMDFPGYQQPLEMFLGKVL</sequence>
<dbReference type="AlphaFoldDB" id="A0A9D1KTK9"/>
<feature type="non-terminal residue" evidence="2">
    <location>
        <position position="1"/>
    </location>
</feature>
<proteinExistence type="predicted"/>
<reference evidence="2" key="2">
    <citation type="journal article" date="2021" name="PeerJ">
        <title>Extensive microbial diversity within the chicken gut microbiome revealed by metagenomics and culture.</title>
        <authorList>
            <person name="Gilroy R."/>
            <person name="Ravi A."/>
            <person name="Getino M."/>
            <person name="Pursley I."/>
            <person name="Horton D.L."/>
            <person name="Alikhan N.F."/>
            <person name="Baker D."/>
            <person name="Gharbi K."/>
            <person name="Hall N."/>
            <person name="Watson M."/>
            <person name="Adriaenssens E.M."/>
            <person name="Foster-Nyarko E."/>
            <person name="Jarju S."/>
            <person name="Secka A."/>
            <person name="Antonio M."/>
            <person name="Oren A."/>
            <person name="Chaudhuri R.R."/>
            <person name="La Ragione R."/>
            <person name="Hildebrand F."/>
            <person name="Pallen M.J."/>
        </authorList>
    </citation>
    <scope>NUCLEOTIDE SEQUENCE</scope>
    <source>
        <strain evidence="2">ChiBcec7-5410</strain>
    </source>
</reference>
<dbReference type="CDD" id="cd04301">
    <property type="entry name" value="NAT_SF"/>
    <property type="match status" value="1"/>
</dbReference>
<name>A0A9D1KTK9_9FIRM</name>
<dbReference type="PROSITE" id="PS51186">
    <property type="entry name" value="GNAT"/>
    <property type="match status" value="1"/>
</dbReference>
<dbReference type="InterPro" id="IPR016181">
    <property type="entry name" value="Acyl_CoA_acyltransferase"/>
</dbReference>
<evidence type="ECO:0000313" key="2">
    <source>
        <dbReference type="EMBL" id="HIT95322.1"/>
    </source>
</evidence>
<dbReference type="GO" id="GO:0016747">
    <property type="term" value="F:acyltransferase activity, transferring groups other than amino-acyl groups"/>
    <property type="evidence" value="ECO:0007669"/>
    <property type="project" value="InterPro"/>
</dbReference>
<dbReference type="SUPFAM" id="SSF55729">
    <property type="entry name" value="Acyl-CoA N-acyltransferases (Nat)"/>
    <property type="match status" value="1"/>
</dbReference>
<comment type="caution">
    <text evidence="2">The sequence shown here is derived from an EMBL/GenBank/DDBJ whole genome shotgun (WGS) entry which is preliminary data.</text>
</comment>
<dbReference type="Proteomes" id="UP000824160">
    <property type="component" value="Unassembled WGS sequence"/>
</dbReference>
<dbReference type="InterPro" id="IPR000182">
    <property type="entry name" value="GNAT_dom"/>
</dbReference>